<sequence length="357" mass="40690">MKHIPVQDLIVTSFCTVGALYGAGGLLTEVMKTILPFGLILVLTLVCAGYFLRIPTPNPETVESVLGKDPFLVTNDENAYVMKTVAHRGAGLDSPENSLIAFKMCAEKGCDAIEFDVVLTKDDVPVVFHDYNLERMTDLKMMISEHTWSDLLNIDISVKHIFKDRFSRTNIPTLEQTVTQLLDCGQRMFIDIKDNNRKIVKIIHNLFEQHPHLYSRAVVSSFYPTVLYLIRKGNPKIVCSMAWRPHVFAYESYNYPLGKGPRRSKEWYKHYFLELCDVIHGWALPRIIYYFIGLSAILLHKDVINGKTILNWRDRGVRVIAWTVNAPAEKQYLARVLKITYLTDTLIGEGTTHSPPS</sequence>
<gene>
    <name evidence="3" type="ORF">Zmor_001592</name>
</gene>
<reference evidence="3" key="1">
    <citation type="journal article" date="2023" name="G3 (Bethesda)">
        <title>Whole genome assemblies of Zophobas morio and Tenebrio molitor.</title>
        <authorList>
            <person name="Kaur S."/>
            <person name="Stinson S.A."/>
            <person name="diCenzo G.C."/>
        </authorList>
    </citation>
    <scope>NUCLEOTIDE SEQUENCE</scope>
    <source>
        <strain evidence="3">QUZm001</strain>
    </source>
</reference>
<dbReference type="PROSITE" id="PS50007">
    <property type="entry name" value="PIPLC_X_DOMAIN"/>
    <property type="match status" value="1"/>
</dbReference>
<organism evidence="3 4">
    <name type="scientific">Zophobas morio</name>
    <dbReference type="NCBI Taxonomy" id="2755281"/>
    <lineage>
        <taxon>Eukaryota</taxon>
        <taxon>Metazoa</taxon>
        <taxon>Ecdysozoa</taxon>
        <taxon>Arthropoda</taxon>
        <taxon>Hexapoda</taxon>
        <taxon>Insecta</taxon>
        <taxon>Pterygota</taxon>
        <taxon>Neoptera</taxon>
        <taxon>Endopterygota</taxon>
        <taxon>Coleoptera</taxon>
        <taxon>Polyphaga</taxon>
        <taxon>Cucujiformia</taxon>
        <taxon>Tenebrionidae</taxon>
        <taxon>Zophobas</taxon>
    </lineage>
</organism>
<keyword evidence="1" id="KW-1133">Transmembrane helix</keyword>
<feature type="domain" description="GP-PDE" evidence="2">
    <location>
        <begin position="82"/>
        <end position="333"/>
    </location>
</feature>
<name>A0AA38J2U5_9CUCU</name>
<evidence type="ECO:0000256" key="1">
    <source>
        <dbReference type="SAM" id="Phobius"/>
    </source>
</evidence>
<feature type="transmembrane region" description="Helical" evidence="1">
    <location>
        <begin position="6"/>
        <end position="27"/>
    </location>
</feature>
<keyword evidence="4" id="KW-1185">Reference proteome</keyword>
<dbReference type="SUPFAM" id="SSF51695">
    <property type="entry name" value="PLC-like phosphodiesterases"/>
    <property type="match status" value="1"/>
</dbReference>
<dbReference type="GO" id="GO:0006644">
    <property type="term" value="P:phospholipid metabolic process"/>
    <property type="evidence" value="ECO:0007669"/>
    <property type="project" value="TreeGrafter"/>
</dbReference>
<protein>
    <recommendedName>
        <fullName evidence="2">GP-PDE domain-containing protein</fullName>
    </recommendedName>
</protein>
<dbReference type="EMBL" id="JALNTZ010000001">
    <property type="protein sequence ID" value="KAJ3666138.1"/>
    <property type="molecule type" value="Genomic_DNA"/>
</dbReference>
<dbReference type="Proteomes" id="UP001168821">
    <property type="component" value="Unassembled WGS sequence"/>
</dbReference>
<comment type="caution">
    <text evidence="3">The sequence shown here is derived from an EMBL/GenBank/DDBJ whole genome shotgun (WGS) entry which is preliminary data.</text>
</comment>
<dbReference type="CDD" id="cd08573">
    <property type="entry name" value="GDPD_GDE1"/>
    <property type="match status" value="1"/>
</dbReference>
<proteinExistence type="predicted"/>
<feature type="transmembrane region" description="Helical" evidence="1">
    <location>
        <begin position="34"/>
        <end position="52"/>
    </location>
</feature>
<dbReference type="PROSITE" id="PS51704">
    <property type="entry name" value="GP_PDE"/>
    <property type="match status" value="1"/>
</dbReference>
<dbReference type="PANTHER" id="PTHR46320">
    <property type="entry name" value="GLYCEROPHOSPHODIESTER PHOSPHODIESTERASE 1"/>
    <property type="match status" value="1"/>
</dbReference>
<evidence type="ECO:0000313" key="3">
    <source>
        <dbReference type="EMBL" id="KAJ3666138.1"/>
    </source>
</evidence>
<evidence type="ECO:0000259" key="2">
    <source>
        <dbReference type="PROSITE" id="PS51704"/>
    </source>
</evidence>
<dbReference type="InterPro" id="IPR030395">
    <property type="entry name" value="GP_PDE_dom"/>
</dbReference>
<dbReference type="GO" id="GO:0070291">
    <property type="term" value="P:N-acylethanolamine metabolic process"/>
    <property type="evidence" value="ECO:0007669"/>
    <property type="project" value="TreeGrafter"/>
</dbReference>
<dbReference type="InterPro" id="IPR017946">
    <property type="entry name" value="PLC-like_Pdiesterase_TIM-brl"/>
</dbReference>
<dbReference type="Gene3D" id="3.20.20.190">
    <property type="entry name" value="Phosphatidylinositol (PI) phosphodiesterase"/>
    <property type="match status" value="1"/>
</dbReference>
<dbReference type="GO" id="GO:0008889">
    <property type="term" value="F:glycerophosphodiester phosphodiesterase activity"/>
    <property type="evidence" value="ECO:0007669"/>
    <property type="project" value="TreeGrafter"/>
</dbReference>
<dbReference type="PANTHER" id="PTHR46320:SF1">
    <property type="entry name" value="GLYCEROPHOSPHODIESTER PHOSPHODIESTERASE 1"/>
    <property type="match status" value="1"/>
</dbReference>
<evidence type="ECO:0000313" key="4">
    <source>
        <dbReference type="Proteomes" id="UP001168821"/>
    </source>
</evidence>
<dbReference type="GO" id="GO:0005886">
    <property type="term" value="C:plasma membrane"/>
    <property type="evidence" value="ECO:0007669"/>
    <property type="project" value="TreeGrafter"/>
</dbReference>
<dbReference type="AlphaFoldDB" id="A0AA38J2U5"/>
<accession>A0AA38J2U5</accession>
<keyword evidence="1" id="KW-0472">Membrane</keyword>
<dbReference type="Pfam" id="PF03009">
    <property type="entry name" value="GDPD"/>
    <property type="match status" value="1"/>
</dbReference>
<dbReference type="GO" id="GO:0006580">
    <property type="term" value="P:ethanolamine metabolic process"/>
    <property type="evidence" value="ECO:0007669"/>
    <property type="project" value="TreeGrafter"/>
</dbReference>
<keyword evidence="1" id="KW-0812">Transmembrane</keyword>